<keyword evidence="1" id="KW-0732">Signal</keyword>
<dbReference type="Proteomes" id="UP001449795">
    <property type="component" value="Chromosome"/>
</dbReference>
<protein>
    <recommendedName>
        <fullName evidence="4">Lipoprotein</fullName>
    </recommendedName>
</protein>
<dbReference type="RefSeq" id="WP_342627454.1">
    <property type="nucleotide sequence ID" value="NZ_CP152276.1"/>
</dbReference>
<evidence type="ECO:0000313" key="2">
    <source>
        <dbReference type="EMBL" id="XAE41544.1"/>
    </source>
</evidence>
<feature type="signal peptide" evidence="1">
    <location>
        <begin position="1"/>
        <end position="22"/>
    </location>
</feature>
<name>A0ABZ3D1S8_9PROT</name>
<feature type="chain" id="PRO_5047236312" description="Lipoprotein" evidence="1">
    <location>
        <begin position="23"/>
        <end position="51"/>
    </location>
</feature>
<evidence type="ECO:0000256" key="1">
    <source>
        <dbReference type="SAM" id="SignalP"/>
    </source>
</evidence>
<evidence type="ECO:0008006" key="4">
    <source>
        <dbReference type="Google" id="ProtNLM"/>
    </source>
</evidence>
<dbReference type="EMBL" id="CP152276">
    <property type="protein sequence ID" value="XAE41544.1"/>
    <property type="molecule type" value="Genomic_DNA"/>
</dbReference>
<keyword evidence="3" id="KW-1185">Reference proteome</keyword>
<accession>A0ABZ3D1S8</accession>
<reference evidence="2 3" key="1">
    <citation type="submission" date="2024-04" db="EMBL/GenBank/DDBJ databases">
        <title>Complete genome sequence of Nguyenibacter vanlangesis HBCM-1154, a strain capable of nitrogen fixation, IAA production, and phosphorus solubilization isolated from sugarcane soil.</title>
        <authorList>
            <person name="MY HANH P."/>
        </authorList>
    </citation>
    <scope>NUCLEOTIDE SEQUENCE [LARGE SCALE GENOMIC DNA]</scope>
    <source>
        <strain evidence="2 3">HBCM 1154</strain>
    </source>
</reference>
<gene>
    <name evidence="2" type="ORF">AAC691_14740</name>
</gene>
<organism evidence="2 3">
    <name type="scientific">Nguyenibacter vanlangensis</name>
    <dbReference type="NCBI Taxonomy" id="1216886"/>
    <lineage>
        <taxon>Bacteria</taxon>
        <taxon>Pseudomonadati</taxon>
        <taxon>Pseudomonadota</taxon>
        <taxon>Alphaproteobacteria</taxon>
        <taxon>Acetobacterales</taxon>
        <taxon>Acetobacteraceae</taxon>
        <taxon>Nguyenibacter</taxon>
    </lineage>
</organism>
<evidence type="ECO:0000313" key="3">
    <source>
        <dbReference type="Proteomes" id="UP001449795"/>
    </source>
</evidence>
<sequence>MMAVIAAFLSSPLPLACMTALAGCAALYACRAPAPRAIPIRATRGRVRRHR</sequence>
<proteinExistence type="predicted"/>